<evidence type="ECO:0000313" key="7">
    <source>
        <dbReference type="EMBL" id="ONK63282.1"/>
    </source>
</evidence>
<dbReference type="InterPro" id="IPR016177">
    <property type="entry name" value="DNA-bd_dom_sf"/>
</dbReference>
<dbReference type="SMART" id="SM00380">
    <property type="entry name" value="AP2"/>
    <property type="match status" value="1"/>
</dbReference>
<dbReference type="InterPro" id="IPR044808">
    <property type="entry name" value="ERF_plant"/>
</dbReference>
<evidence type="ECO:0000256" key="4">
    <source>
        <dbReference type="ARBA" id="ARBA00023163"/>
    </source>
</evidence>
<dbReference type="PANTHER" id="PTHR31190">
    <property type="entry name" value="DNA-BINDING DOMAIN"/>
    <property type="match status" value="1"/>
</dbReference>
<evidence type="ECO:0000256" key="3">
    <source>
        <dbReference type="ARBA" id="ARBA00023125"/>
    </source>
</evidence>
<dbReference type="InterPro" id="IPR001471">
    <property type="entry name" value="AP2/ERF_dom"/>
</dbReference>
<evidence type="ECO:0000256" key="2">
    <source>
        <dbReference type="ARBA" id="ARBA00023015"/>
    </source>
</evidence>
<organism evidence="7 8">
    <name type="scientific">Asparagus officinalis</name>
    <name type="common">Garden asparagus</name>
    <dbReference type="NCBI Taxonomy" id="4686"/>
    <lineage>
        <taxon>Eukaryota</taxon>
        <taxon>Viridiplantae</taxon>
        <taxon>Streptophyta</taxon>
        <taxon>Embryophyta</taxon>
        <taxon>Tracheophyta</taxon>
        <taxon>Spermatophyta</taxon>
        <taxon>Magnoliopsida</taxon>
        <taxon>Liliopsida</taxon>
        <taxon>Asparagales</taxon>
        <taxon>Asparagaceae</taxon>
        <taxon>Asparagoideae</taxon>
        <taxon>Asparagus</taxon>
    </lineage>
</organism>
<dbReference type="GO" id="GO:0009873">
    <property type="term" value="P:ethylene-activated signaling pathway"/>
    <property type="evidence" value="ECO:0007669"/>
    <property type="project" value="InterPro"/>
</dbReference>
<name>A0A5P1EBP7_ASPOF</name>
<dbReference type="GO" id="GO:0003677">
    <property type="term" value="F:DNA binding"/>
    <property type="evidence" value="ECO:0007669"/>
    <property type="project" value="UniProtKB-KW"/>
</dbReference>
<reference evidence="8" key="1">
    <citation type="journal article" date="2017" name="Nat. Commun.">
        <title>The asparagus genome sheds light on the origin and evolution of a young Y chromosome.</title>
        <authorList>
            <person name="Harkess A."/>
            <person name="Zhou J."/>
            <person name="Xu C."/>
            <person name="Bowers J.E."/>
            <person name="Van der Hulst R."/>
            <person name="Ayyampalayam S."/>
            <person name="Mercati F."/>
            <person name="Riccardi P."/>
            <person name="McKain M.R."/>
            <person name="Kakrana A."/>
            <person name="Tang H."/>
            <person name="Ray J."/>
            <person name="Groenendijk J."/>
            <person name="Arikit S."/>
            <person name="Mathioni S.M."/>
            <person name="Nakano M."/>
            <person name="Shan H."/>
            <person name="Telgmann-Rauber A."/>
            <person name="Kanno A."/>
            <person name="Yue Z."/>
            <person name="Chen H."/>
            <person name="Li W."/>
            <person name="Chen Y."/>
            <person name="Xu X."/>
            <person name="Zhang Y."/>
            <person name="Luo S."/>
            <person name="Chen H."/>
            <person name="Gao J."/>
            <person name="Mao Z."/>
            <person name="Pires J.C."/>
            <person name="Luo M."/>
            <person name="Kudrna D."/>
            <person name="Wing R.A."/>
            <person name="Meyers B.C."/>
            <person name="Yi K."/>
            <person name="Kong H."/>
            <person name="Lavrijsen P."/>
            <person name="Sunseri F."/>
            <person name="Falavigna A."/>
            <person name="Ye Y."/>
            <person name="Leebens-Mack J.H."/>
            <person name="Chen G."/>
        </authorList>
    </citation>
    <scope>NUCLEOTIDE SEQUENCE [LARGE SCALE GENOMIC DNA]</scope>
    <source>
        <strain evidence="8">cv. DH0086</strain>
    </source>
</reference>
<proteinExistence type="predicted"/>
<keyword evidence="5" id="KW-0539">Nucleus</keyword>
<dbReference type="Pfam" id="PF00847">
    <property type="entry name" value="AP2"/>
    <property type="match status" value="1"/>
</dbReference>
<keyword evidence="3" id="KW-0238">DNA-binding</keyword>
<keyword evidence="2" id="KW-0805">Transcription regulation</keyword>
<dbReference type="PRINTS" id="PR00367">
    <property type="entry name" value="ETHRSPELEMNT"/>
</dbReference>
<keyword evidence="8" id="KW-1185">Reference proteome</keyword>
<feature type="domain" description="AP2/ERF" evidence="6">
    <location>
        <begin position="11"/>
        <end position="74"/>
    </location>
</feature>
<dbReference type="Gramene" id="ONK63282">
    <property type="protein sequence ID" value="ONK63282"/>
    <property type="gene ID" value="A4U43_C07F13360"/>
</dbReference>
<dbReference type="PANTHER" id="PTHR31190:SF488">
    <property type="entry name" value="ETHYLENE-RESPONSIVE TRANSCRIPTION FACTOR ERF096"/>
    <property type="match status" value="1"/>
</dbReference>
<accession>A0A5P1EBP7</accession>
<evidence type="ECO:0000259" key="6">
    <source>
        <dbReference type="PROSITE" id="PS51032"/>
    </source>
</evidence>
<dbReference type="GO" id="GO:0005634">
    <property type="term" value="C:nucleus"/>
    <property type="evidence" value="ECO:0007669"/>
    <property type="project" value="UniProtKB-SubCell"/>
</dbReference>
<gene>
    <name evidence="7" type="ORF">A4U43_C07F13360</name>
</gene>
<protein>
    <recommendedName>
        <fullName evidence="6">AP2/ERF domain-containing protein</fullName>
    </recommendedName>
</protein>
<dbReference type="Gene3D" id="3.30.730.10">
    <property type="entry name" value="AP2/ERF domain"/>
    <property type="match status" value="1"/>
</dbReference>
<dbReference type="EMBL" id="CM007387">
    <property type="protein sequence ID" value="ONK63282.1"/>
    <property type="molecule type" value="Genomic_DNA"/>
</dbReference>
<dbReference type="CDD" id="cd00018">
    <property type="entry name" value="AP2"/>
    <property type="match status" value="1"/>
</dbReference>
<dbReference type="OMA" id="METNNDG"/>
<evidence type="ECO:0000256" key="1">
    <source>
        <dbReference type="ARBA" id="ARBA00004123"/>
    </source>
</evidence>
<dbReference type="PROSITE" id="PS51032">
    <property type="entry name" value="AP2_ERF"/>
    <property type="match status" value="1"/>
</dbReference>
<evidence type="ECO:0000256" key="5">
    <source>
        <dbReference type="ARBA" id="ARBA00023242"/>
    </source>
</evidence>
<dbReference type="Proteomes" id="UP000243459">
    <property type="component" value="Chromosome 7"/>
</dbReference>
<dbReference type="InterPro" id="IPR036955">
    <property type="entry name" value="AP2/ERF_dom_sf"/>
</dbReference>
<dbReference type="AlphaFoldDB" id="A0A5P1EBP7"/>
<dbReference type="GO" id="GO:0003700">
    <property type="term" value="F:DNA-binding transcription factor activity"/>
    <property type="evidence" value="ECO:0007669"/>
    <property type="project" value="InterPro"/>
</dbReference>
<comment type="subcellular location">
    <subcellularLocation>
        <location evidence="1">Nucleus</location>
    </subcellularLocation>
</comment>
<sequence>METNNDGGEAKYIGVRHRTWSKFVAEIRDTNRHGARVWLGTYNMAEEAAKAYNMVAYKMRAYVSKDGRYVIELKYL</sequence>
<dbReference type="SUPFAM" id="SSF54171">
    <property type="entry name" value="DNA-binding domain"/>
    <property type="match status" value="1"/>
</dbReference>
<keyword evidence="4" id="KW-0804">Transcription</keyword>
<evidence type="ECO:0000313" key="8">
    <source>
        <dbReference type="Proteomes" id="UP000243459"/>
    </source>
</evidence>